<sequence length="53" mass="5928">MAEALDASGCGTINEAIEEGLKLLIRHSEQQEIRKLRGNIDWDGDLDEMRGTQ</sequence>
<evidence type="ECO:0000313" key="1">
    <source>
        <dbReference type="EMBL" id="GBO89789.1"/>
    </source>
</evidence>
<evidence type="ECO:0008006" key="3">
    <source>
        <dbReference type="Google" id="ProtNLM"/>
    </source>
</evidence>
<dbReference type="EMBL" id="BGZI01000028">
    <property type="protein sequence ID" value="GBO89789.1"/>
    <property type="molecule type" value="Genomic_DNA"/>
</dbReference>
<name>A0A5M3Q3Y8_9GAMM</name>
<accession>A0A5M3Q3Y8</accession>
<dbReference type="AlphaFoldDB" id="A0A5M3Q3Y8"/>
<protein>
    <recommendedName>
        <fullName evidence="3">DUF2191 domain-containing protein</fullName>
    </recommendedName>
</protein>
<evidence type="ECO:0000313" key="2">
    <source>
        <dbReference type="Proteomes" id="UP000387223"/>
    </source>
</evidence>
<organism evidence="1 2">
    <name type="scientific">Marinobacter salsuginis</name>
    <dbReference type="NCBI Taxonomy" id="418719"/>
    <lineage>
        <taxon>Bacteria</taxon>
        <taxon>Pseudomonadati</taxon>
        <taxon>Pseudomonadota</taxon>
        <taxon>Gammaproteobacteria</taxon>
        <taxon>Pseudomonadales</taxon>
        <taxon>Marinobacteraceae</taxon>
        <taxon>Marinobacter</taxon>
    </lineage>
</organism>
<reference evidence="1 2" key="1">
    <citation type="journal article" date="2019" name="J. Gen. Appl. Microbiol.">
        <title>Aerobic degradation of cis-dichloroethene by the marine bacterium Marinobacter salsuginis strain 5N-3.</title>
        <authorList>
            <person name="Inoue Y."/>
            <person name="Fukunaga Y."/>
            <person name="Katsumata H."/>
            <person name="Ohji S."/>
            <person name="Hosoyama A."/>
            <person name="Mori K."/>
            <person name="Ando K."/>
        </authorList>
    </citation>
    <scope>NUCLEOTIDE SEQUENCE [LARGE SCALE GENOMIC DNA]</scope>
    <source>
        <strain evidence="1 2">NBRC 109114</strain>
    </source>
</reference>
<proteinExistence type="predicted"/>
<dbReference type="Proteomes" id="UP000387223">
    <property type="component" value="Unassembled WGS sequence"/>
</dbReference>
<comment type="caution">
    <text evidence="1">The sequence shown here is derived from an EMBL/GenBank/DDBJ whole genome shotgun (WGS) entry which is preliminary data.</text>
</comment>
<gene>
    <name evidence="1" type="ORF">MSSD14B_34570</name>
</gene>